<dbReference type="EMBL" id="JTEO01000002">
    <property type="protein sequence ID" value="MCQ6962129.1"/>
    <property type="molecule type" value="Genomic_DNA"/>
</dbReference>
<dbReference type="PROSITE" id="PS51186">
    <property type="entry name" value="GNAT"/>
    <property type="match status" value="1"/>
</dbReference>
<evidence type="ECO:0000313" key="4">
    <source>
        <dbReference type="EMBL" id="MCQ6962129.1"/>
    </source>
</evidence>
<organism evidence="4 5">
    <name type="scientific">Methanolobus chelungpuianus</name>
    <dbReference type="NCBI Taxonomy" id="502115"/>
    <lineage>
        <taxon>Archaea</taxon>
        <taxon>Methanobacteriati</taxon>
        <taxon>Methanobacteriota</taxon>
        <taxon>Stenosarchaea group</taxon>
        <taxon>Methanomicrobia</taxon>
        <taxon>Methanosarcinales</taxon>
        <taxon>Methanosarcinaceae</taxon>
        <taxon>Methanolobus</taxon>
    </lineage>
</organism>
<evidence type="ECO:0000313" key="5">
    <source>
        <dbReference type="Proteomes" id="UP001206983"/>
    </source>
</evidence>
<name>A0AAE3H9Q2_9EURY</name>
<dbReference type="InterPro" id="IPR016181">
    <property type="entry name" value="Acyl_CoA_acyltransferase"/>
</dbReference>
<dbReference type="Proteomes" id="UP001206983">
    <property type="component" value="Unassembled WGS sequence"/>
</dbReference>
<keyword evidence="2" id="KW-0012">Acyltransferase</keyword>
<dbReference type="Gene3D" id="3.40.630.30">
    <property type="match status" value="1"/>
</dbReference>
<reference evidence="4 5" key="1">
    <citation type="journal article" date="2011" name="Appl. Environ. Microbiol.">
        <title>Methanogenic archaea isolated from Taiwan's Chelungpu fault.</title>
        <authorList>
            <person name="Wu S.Y."/>
            <person name="Lai M.C."/>
        </authorList>
    </citation>
    <scope>NUCLEOTIDE SEQUENCE [LARGE SCALE GENOMIC DNA]</scope>
    <source>
        <strain evidence="4 5">St545Mb</strain>
    </source>
</reference>
<comment type="caution">
    <text evidence="4">The sequence shown here is derived from an EMBL/GenBank/DDBJ whole genome shotgun (WGS) entry which is preliminary data.</text>
</comment>
<accession>A0AAE3H9Q2</accession>
<dbReference type="CDD" id="cd04301">
    <property type="entry name" value="NAT_SF"/>
    <property type="match status" value="1"/>
</dbReference>
<evidence type="ECO:0000259" key="3">
    <source>
        <dbReference type="PROSITE" id="PS51186"/>
    </source>
</evidence>
<dbReference type="GO" id="GO:0016747">
    <property type="term" value="F:acyltransferase activity, transferring groups other than amino-acyl groups"/>
    <property type="evidence" value="ECO:0007669"/>
    <property type="project" value="InterPro"/>
</dbReference>
<proteinExistence type="predicted"/>
<keyword evidence="5" id="KW-1185">Reference proteome</keyword>
<feature type="domain" description="N-acetyltransferase" evidence="3">
    <location>
        <begin position="5"/>
        <end position="172"/>
    </location>
</feature>
<keyword evidence="1" id="KW-0808">Transferase</keyword>
<evidence type="ECO:0000256" key="2">
    <source>
        <dbReference type="ARBA" id="ARBA00023315"/>
    </source>
</evidence>
<dbReference type="InterPro" id="IPR050680">
    <property type="entry name" value="YpeA/RimI_acetyltransf"/>
</dbReference>
<dbReference type="RefSeq" id="WP_256621888.1">
    <property type="nucleotide sequence ID" value="NZ_JTEO01000002.1"/>
</dbReference>
<gene>
    <name evidence="4" type="ORF">PV02_03020</name>
</gene>
<protein>
    <recommendedName>
        <fullName evidence="3">N-acetyltransferase domain-containing protein</fullName>
    </recommendedName>
</protein>
<dbReference type="PANTHER" id="PTHR43420:SF12">
    <property type="entry name" value="N-ACETYLTRANSFERASE DOMAIN-CONTAINING PROTEIN"/>
    <property type="match status" value="1"/>
</dbReference>
<dbReference type="AlphaFoldDB" id="A0AAE3H9Q2"/>
<evidence type="ECO:0000256" key="1">
    <source>
        <dbReference type="ARBA" id="ARBA00022679"/>
    </source>
</evidence>
<dbReference type="Pfam" id="PF13508">
    <property type="entry name" value="Acetyltransf_7"/>
    <property type="match status" value="1"/>
</dbReference>
<sequence>MTPLIFPRPGTLEDKHKLLVLYREVATLSGGIIREASEVTEEYVDKFVRNSLTGGMIFVVDDAGSDRLIGEIHTYRPALKALSHVLEHLTVVVHPDFQRKGIGRTLFKTMLDKVRSEHPGVLRVELIAKESNYAALNLYSSLGFIEEGRMVKRIRRPDGSLEDDVLLVWMNPDYKGIR</sequence>
<dbReference type="SUPFAM" id="SSF55729">
    <property type="entry name" value="Acyl-CoA N-acyltransferases (Nat)"/>
    <property type="match status" value="1"/>
</dbReference>
<dbReference type="InterPro" id="IPR000182">
    <property type="entry name" value="GNAT_dom"/>
</dbReference>
<dbReference type="PANTHER" id="PTHR43420">
    <property type="entry name" value="ACETYLTRANSFERASE"/>
    <property type="match status" value="1"/>
</dbReference>